<dbReference type="NCBIfam" id="NF010480">
    <property type="entry name" value="PRK13905.1"/>
    <property type="match status" value="1"/>
</dbReference>
<dbReference type="Proteomes" id="UP000176901">
    <property type="component" value="Unassembled WGS sequence"/>
</dbReference>
<keyword evidence="13 16" id="KW-0131">Cell cycle</keyword>
<dbReference type="EC" id="1.3.1.98" evidence="16"/>
<comment type="catalytic activity">
    <reaction evidence="15 16">
        <text>UDP-N-acetyl-alpha-D-muramate + NADP(+) = UDP-N-acetyl-3-O-(1-carboxyvinyl)-alpha-D-glucosamine + NADPH + H(+)</text>
        <dbReference type="Rhea" id="RHEA:12248"/>
        <dbReference type="ChEBI" id="CHEBI:15378"/>
        <dbReference type="ChEBI" id="CHEBI:57783"/>
        <dbReference type="ChEBI" id="CHEBI:58349"/>
        <dbReference type="ChEBI" id="CHEBI:68483"/>
        <dbReference type="ChEBI" id="CHEBI:70757"/>
        <dbReference type="EC" id="1.3.1.98"/>
    </reaction>
</comment>
<evidence type="ECO:0000256" key="9">
    <source>
        <dbReference type="ARBA" id="ARBA00022857"/>
    </source>
</evidence>
<dbReference type="PROSITE" id="PS51387">
    <property type="entry name" value="FAD_PCMH"/>
    <property type="match status" value="1"/>
</dbReference>
<accession>A0A1G2R4V7</accession>
<evidence type="ECO:0000256" key="1">
    <source>
        <dbReference type="ARBA" id="ARBA00001974"/>
    </source>
</evidence>
<dbReference type="InterPro" id="IPR036635">
    <property type="entry name" value="MurB_C_sf"/>
</dbReference>
<dbReference type="Gene3D" id="3.30.465.10">
    <property type="match status" value="1"/>
</dbReference>
<dbReference type="Gene3D" id="3.30.43.10">
    <property type="entry name" value="Uridine Diphospho-n-acetylenolpyruvylglucosamine Reductase, domain 2"/>
    <property type="match status" value="1"/>
</dbReference>
<evidence type="ECO:0000256" key="6">
    <source>
        <dbReference type="ARBA" id="ARBA00022618"/>
    </source>
</evidence>
<dbReference type="SUPFAM" id="SSF56194">
    <property type="entry name" value="Uridine diphospho-N-Acetylenolpyruvylglucosamine reductase, MurB, C-terminal domain"/>
    <property type="match status" value="1"/>
</dbReference>
<feature type="active site" description="Proton donor" evidence="16">
    <location>
        <position position="218"/>
    </location>
</feature>
<dbReference type="PANTHER" id="PTHR21071:SF4">
    <property type="entry name" value="UDP-N-ACETYLENOLPYRUVOYLGLUCOSAMINE REDUCTASE"/>
    <property type="match status" value="1"/>
</dbReference>
<evidence type="ECO:0000256" key="4">
    <source>
        <dbReference type="ARBA" id="ARBA00004752"/>
    </source>
</evidence>
<evidence type="ECO:0000256" key="16">
    <source>
        <dbReference type="HAMAP-Rule" id="MF_00037"/>
    </source>
</evidence>
<name>A0A1G2R4V7_9BACT</name>
<keyword evidence="7 16" id="KW-0285">Flavoprotein</keyword>
<keyword evidence="9 16" id="KW-0521">NADP</keyword>
<feature type="active site" evidence="16">
    <location>
        <position position="168"/>
    </location>
</feature>
<dbReference type="InterPro" id="IPR036318">
    <property type="entry name" value="FAD-bd_PCMH-like_sf"/>
</dbReference>
<dbReference type="GO" id="GO:0071949">
    <property type="term" value="F:FAD binding"/>
    <property type="evidence" value="ECO:0007669"/>
    <property type="project" value="InterPro"/>
</dbReference>
<evidence type="ECO:0000256" key="5">
    <source>
        <dbReference type="ARBA" id="ARBA00022490"/>
    </source>
</evidence>
<gene>
    <name evidence="16" type="primary">murB</name>
    <name evidence="18" type="ORF">A3C82_02570</name>
</gene>
<feature type="active site" evidence="16">
    <location>
        <position position="310"/>
    </location>
</feature>
<dbReference type="Pfam" id="PF01565">
    <property type="entry name" value="FAD_binding_4"/>
    <property type="match status" value="1"/>
</dbReference>
<dbReference type="EMBL" id="MHTW01000018">
    <property type="protein sequence ID" value="OHA67111.1"/>
    <property type="molecule type" value="Genomic_DNA"/>
</dbReference>
<dbReference type="InterPro" id="IPR016166">
    <property type="entry name" value="FAD-bd_PCMH"/>
</dbReference>
<dbReference type="InterPro" id="IPR006094">
    <property type="entry name" value="Oxid_FAD_bind_N"/>
</dbReference>
<comment type="function">
    <text evidence="2 16">Cell wall formation.</text>
</comment>
<comment type="similarity">
    <text evidence="16">Belongs to the MurB family.</text>
</comment>
<keyword evidence="11 16" id="KW-0573">Peptidoglycan synthesis</keyword>
<keyword evidence="6 16" id="KW-0132">Cell division</keyword>
<comment type="cofactor">
    <cofactor evidence="1 16">
        <name>FAD</name>
        <dbReference type="ChEBI" id="CHEBI:57692"/>
    </cofactor>
</comment>
<dbReference type="GO" id="GO:0005829">
    <property type="term" value="C:cytosol"/>
    <property type="evidence" value="ECO:0007669"/>
    <property type="project" value="TreeGrafter"/>
</dbReference>
<dbReference type="HAMAP" id="MF_00037">
    <property type="entry name" value="MurB"/>
    <property type="match status" value="1"/>
</dbReference>
<keyword evidence="14 16" id="KW-0961">Cell wall biogenesis/degradation</keyword>
<organism evidence="18 19">
    <name type="scientific">Candidatus Wildermuthbacteria bacterium RIFCSPHIGHO2_02_FULL_47_12</name>
    <dbReference type="NCBI Taxonomy" id="1802451"/>
    <lineage>
        <taxon>Bacteria</taxon>
        <taxon>Candidatus Wildermuthiibacteriota</taxon>
    </lineage>
</organism>
<feature type="domain" description="FAD-binding PCMH-type" evidence="17">
    <location>
        <begin position="25"/>
        <end position="189"/>
    </location>
</feature>
<sequence>MDPLILKLFPGTKKNVPLAPYTTFKIGGKAAYFFAAKTAQAIVQAVRTAKELRIPFFILGGGSNLVVSDKGFNGLVIKTQNIRYNIQDTKLFAEAGAPMATLVKETGKKGLSGLEWAGGLPGSVGGAIRGNAGAFGGETKDAILWVIALDGKGRERLFLKKQCKFSYRSSIFKEKSFIILSAAFALQKGNKRVIRSIAAGHIAYRKERHPLEYPNAGSVFKNCDFKTFSPALRKLLRFAVKTDPFPVVPVAYLHDQAGLKGMRQNNIQVSVKHPNYMVNLGRGKAQDVAVLVQKVKKIIKKKFGVELEEEIEHVG</sequence>
<evidence type="ECO:0000256" key="2">
    <source>
        <dbReference type="ARBA" id="ARBA00003921"/>
    </source>
</evidence>
<keyword evidence="12 16" id="KW-0560">Oxidoreductase</keyword>
<evidence type="ECO:0000313" key="18">
    <source>
        <dbReference type="EMBL" id="OHA67111.1"/>
    </source>
</evidence>
<dbReference type="GO" id="GO:0051301">
    <property type="term" value="P:cell division"/>
    <property type="evidence" value="ECO:0007669"/>
    <property type="project" value="UniProtKB-KW"/>
</dbReference>
<evidence type="ECO:0000256" key="11">
    <source>
        <dbReference type="ARBA" id="ARBA00022984"/>
    </source>
</evidence>
<comment type="subcellular location">
    <subcellularLocation>
        <location evidence="3 16">Cytoplasm</location>
    </subcellularLocation>
</comment>
<dbReference type="GO" id="GO:0071555">
    <property type="term" value="P:cell wall organization"/>
    <property type="evidence" value="ECO:0007669"/>
    <property type="project" value="UniProtKB-KW"/>
</dbReference>
<dbReference type="GO" id="GO:0008360">
    <property type="term" value="P:regulation of cell shape"/>
    <property type="evidence" value="ECO:0007669"/>
    <property type="project" value="UniProtKB-KW"/>
</dbReference>
<evidence type="ECO:0000256" key="12">
    <source>
        <dbReference type="ARBA" id="ARBA00023002"/>
    </source>
</evidence>
<proteinExistence type="inferred from homology"/>
<dbReference type="Pfam" id="PF02873">
    <property type="entry name" value="MurB_C"/>
    <property type="match status" value="1"/>
</dbReference>
<dbReference type="Gene3D" id="3.90.78.10">
    <property type="entry name" value="UDP-N-acetylenolpyruvoylglucosamine reductase, C-terminal domain"/>
    <property type="match status" value="1"/>
</dbReference>
<dbReference type="InterPro" id="IPR011601">
    <property type="entry name" value="MurB_C"/>
</dbReference>
<dbReference type="GO" id="GO:0008762">
    <property type="term" value="F:UDP-N-acetylmuramate dehydrogenase activity"/>
    <property type="evidence" value="ECO:0007669"/>
    <property type="project" value="UniProtKB-UniRule"/>
</dbReference>
<reference evidence="18 19" key="1">
    <citation type="journal article" date="2016" name="Nat. Commun.">
        <title>Thousands of microbial genomes shed light on interconnected biogeochemical processes in an aquifer system.</title>
        <authorList>
            <person name="Anantharaman K."/>
            <person name="Brown C.T."/>
            <person name="Hug L.A."/>
            <person name="Sharon I."/>
            <person name="Castelle C.J."/>
            <person name="Probst A.J."/>
            <person name="Thomas B.C."/>
            <person name="Singh A."/>
            <person name="Wilkins M.J."/>
            <person name="Karaoz U."/>
            <person name="Brodie E.L."/>
            <person name="Williams K.H."/>
            <person name="Hubbard S.S."/>
            <person name="Banfield J.F."/>
        </authorList>
    </citation>
    <scope>NUCLEOTIDE SEQUENCE [LARGE SCALE GENOMIC DNA]</scope>
</reference>
<evidence type="ECO:0000256" key="13">
    <source>
        <dbReference type="ARBA" id="ARBA00023306"/>
    </source>
</evidence>
<dbReference type="PANTHER" id="PTHR21071">
    <property type="entry name" value="UDP-N-ACETYLENOLPYRUVOYLGLUCOSAMINE REDUCTASE"/>
    <property type="match status" value="1"/>
</dbReference>
<comment type="pathway">
    <text evidence="4 16">Cell wall biogenesis; peptidoglycan biosynthesis.</text>
</comment>
<dbReference type="InterPro" id="IPR003170">
    <property type="entry name" value="MurB"/>
</dbReference>
<evidence type="ECO:0000256" key="10">
    <source>
        <dbReference type="ARBA" id="ARBA00022960"/>
    </source>
</evidence>
<dbReference type="InterPro" id="IPR016167">
    <property type="entry name" value="FAD-bd_PCMH_sub1"/>
</dbReference>
<dbReference type="UniPathway" id="UPA00219"/>
<dbReference type="SUPFAM" id="SSF56176">
    <property type="entry name" value="FAD-binding/transporter-associated domain-like"/>
    <property type="match status" value="1"/>
</dbReference>
<dbReference type="GO" id="GO:0009252">
    <property type="term" value="P:peptidoglycan biosynthetic process"/>
    <property type="evidence" value="ECO:0007669"/>
    <property type="project" value="UniProtKB-UniRule"/>
</dbReference>
<keyword evidence="10 16" id="KW-0133">Cell shape</keyword>
<keyword evidence="8 16" id="KW-0274">FAD</keyword>
<dbReference type="STRING" id="1802451.A3C82_02570"/>
<dbReference type="InterPro" id="IPR016169">
    <property type="entry name" value="FAD-bd_PCMH_sub2"/>
</dbReference>
<evidence type="ECO:0000256" key="8">
    <source>
        <dbReference type="ARBA" id="ARBA00022827"/>
    </source>
</evidence>
<evidence type="ECO:0000259" key="17">
    <source>
        <dbReference type="PROSITE" id="PS51387"/>
    </source>
</evidence>
<keyword evidence="5 16" id="KW-0963">Cytoplasm</keyword>
<evidence type="ECO:0000256" key="7">
    <source>
        <dbReference type="ARBA" id="ARBA00022630"/>
    </source>
</evidence>
<dbReference type="AlphaFoldDB" id="A0A1G2R4V7"/>
<protein>
    <recommendedName>
        <fullName evidence="16">UDP-N-acetylenolpyruvoylglucosamine reductase</fullName>
        <ecNumber evidence="16">1.3.1.98</ecNumber>
    </recommendedName>
    <alternativeName>
        <fullName evidence="16">UDP-N-acetylmuramate dehydrogenase</fullName>
    </alternativeName>
</protein>
<evidence type="ECO:0000256" key="14">
    <source>
        <dbReference type="ARBA" id="ARBA00023316"/>
    </source>
</evidence>
<evidence type="ECO:0000256" key="15">
    <source>
        <dbReference type="ARBA" id="ARBA00048914"/>
    </source>
</evidence>
<dbReference type="NCBIfam" id="TIGR00179">
    <property type="entry name" value="murB"/>
    <property type="match status" value="1"/>
</dbReference>
<evidence type="ECO:0000256" key="3">
    <source>
        <dbReference type="ARBA" id="ARBA00004496"/>
    </source>
</evidence>
<comment type="caution">
    <text evidence="18">The sequence shown here is derived from an EMBL/GenBank/DDBJ whole genome shotgun (WGS) entry which is preliminary data.</text>
</comment>
<evidence type="ECO:0000313" key="19">
    <source>
        <dbReference type="Proteomes" id="UP000176901"/>
    </source>
</evidence>